<evidence type="ECO:0000256" key="8">
    <source>
        <dbReference type="ARBA" id="ARBA00022501"/>
    </source>
</evidence>
<dbReference type="RefSeq" id="WP_224190705.1">
    <property type="nucleotide sequence ID" value="NZ_JAIRAU010000002.1"/>
</dbReference>
<evidence type="ECO:0000256" key="15">
    <source>
        <dbReference type="ARBA" id="ARBA00023002"/>
    </source>
</evidence>
<comment type="catalytic activity">
    <reaction evidence="20">
        <text>prostaglandin H2 = prostaglandin E2</text>
        <dbReference type="Rhea" id="RHEA:12893"/>
        <dbReference type="ChEBI" id="CHEBI:57405"/>
        <dbReference type="ChEBI" id="CHEBI:606564"/>
        <dbReference type="EC" id="5.3.99.3"/>
    </reaction>
    <physiologicalReaction direction="left-to-right" evidence="20">
        <dbReference type="Rhea" id="RHEA:12894"/>
    </physiologicalReaction>
</comment>
<evidence type="ECO:0000256" key="20">
    <source>
        <dbReference type="ARBA" id="ARBA00023931"/>
    </source>
</evidence>
<evidence type="ECO:0000256" key="16">
    <source>
        <dbReference type="ARBA" id="ARBA00023098"/>
    </source>
</evidence>
<keyword evidence="16" id="KW-0443">Lipid metabolism</keyword>
<evidence type="ECO:0000256" key="17">
    <source>
        <dbReference type="ARBA" id="ARBA00023136"/>
    </source>
</evidence>
<evidence type="ECO:0000256" key="27">
    <source>
        <dbReference type="ARBA" id="ARBA00042173"/>
    </source>
</evidence>
<evidence type="ECO:0000256" key="18">
    <source>
        <dbReference type="ARBA" id="ARBA00023160"/>
    </source>
</evidence>
<keyword evidence="14 29" id="KW-1133">Transmembrane helix</keyword>
<dbReference type="EC" id="2.5.1.18" evidence="6"/>
<evidence type="ECO:0000256" key="4">
    <source>
        <dbReference type="ARBA" id="ARBA00004702"/>
    </source>
</evidence>
<dbReference type="PANTHER" id="PTHR10689:SF9">
    <property type="entry name" value="PROSTAGLANDIN E SYNTHASE"/>
    <property type="match status" value="1"/>
</dbReference>
<sequence>MHSAALHAYAVAVAALFFKHFMTTAIQGRERLRARSFAYPEDAAQWRGEHHDGPPSPLWDRAARLLRNDGENHALFFALGGAYVALGCPDRLGVAYFAVYAVARWAHAVFLLWPRQPHRNRAYVVSLAVLLALAVHVTIAGLGACALRLA</sequence>
<keyword evidence="15" id="KW-0560">Oxidoreductase</keyword>
<evidence type="ECO:0000256" key="1">
    <source>
        <dbReference type="ARBA" id="ARBA00001955"/>
    </source>
</evidence>
<keyword evidence="7" id="KW-0963">Cytoplasm</keyword>
<evidence type="ECO:0000256" key="28">
    <source>
        <dbReference type="ARBA" id="ARBA00054772"/>
    </source>
</evidence>
<organism evidence="30 31">
    <name type="scientific">Nannocystis pusilla</name>
    <dbReference type="NCBI Taxonomy" id="889268"/>
    <lineage>
        <taxon>Bacteria</taxon>
        <taxon>Pseudomonadati</taxon>
        <taxon>Myxococcota</taxon>
        <taxon>Polyangia</taxon>
        <taxon>Nannocystales</taxon>
        <taxon>Nannocystaceae</taxon>
        <taxon>Nannocystis</taxon>
    </lineage>
</organism>
<dbReference type="InterPro" id="IPR001129">
    <property type="entry name" value="Membr-assoc_MAPEG"/>
</dbReference>
<evidence type="ECO:0000256" key="25">
    <source>
        <dbReference type="ARBA" id="ARBA00041613"/>
    </source>
</evidence>
<keyword evidence="17 29" id="KW-0472">Membrane</keyword>
<dbReference type="Gene3D" id="1.20.120.550">
    <property type="entry name" value="Membrane associated eicosanoid/glutathione metabolism-like domain"/>
    <property type="match status" value="1"/>
</dbReference>
<proteinExistence type="predicted"/>
<keyword evidence="11" id="KW-0808">Transferase</keyword>
<keyword evidence="12 29" id="KW-0812">Transmembrane</keyword>
<keyword evidence="18" id="KW-0275">Fatty acid biosynthesis</keyword>
<protein>
    <recommendedName>
        <fullName evidence="24">Prostaglandin E synthase</fullName>
        <ecNumber evidence="6">2.5.1.18</ecNumber>
        <ecNumber evidence="5">5.3.99.3</ecNumber>
    </recommendedName>
    <alternativeName>
        <fullName evidence="27">Glutathione peroxidase PTGES</fullName>
    </alternativeName>
    <alternativeName>
        <fullName evidence="26">Glutathione transferase PTGES</fullName>
    </alternativeName>
    <alternativeName>
        <fullName evidence="25">Microsomal prostaglandin E synthase 1</fullName>
    </alternativeName>
</protein>
<dbReference type="Proteomes" id="UP001139031">
    <property type="component" value="Unassembled WGS sequence"/>
</dbReference>
<comment type="cofactor">
    <cofactor evidence="1">
        <name>glutathione</name>
        <dbReference type="ChEBI" id="CHEBI:57925"/>
    </cofactor>
</comment>
<evidence type="ECO:0000256" key="11">
    <source>
        <dbReference type="ARBA" id="ARBA00022679"/>
    </source>
</evidence>
<comment type="caution">
    <text evidence="30">The sequence shown here is derived from an EMBL/GenBank/DDBJ whole genome shotgun (WGS) entry which is preliminary data.</text>
</comment>
<evidence type="ECO:0000256" key="22">
    <source>
        <dbReference type="ARBA" id="ARBA00036805"/>
    </source>
</evidence>
<evidence type="ECO:0000256" key="21">
    <source>
        <dbReference type="ARBA" id="ARBA00036040"/>
    </source>
</evidence>
<comment type="subcellular location">
    <subcellularLocation>
        <location evidence="3">Cytoplasm</location>
        <location evidence="3">Perinuclear region</location>
    </subcellularLocation>
    <subcellularLocation>
        <location evidence="2">Membrane</location>
        <topology evidence="2">Multi-pass membrane protein</topology>
    </subcellularLocation>
</comment>
<keyword evidence="9" id="KW-0444">Lipid biosynthesis</keyword>
<dbReference type="InterPro" id="IPR040162">
    <property type="entry name" value="MGST1-like"/>
</dbReference>
<evidence type="ECO:0000256" key="7">
    <source>
        <dbReference type="ARBA" id="ARBA00022490"/>
    </source>
</evidence>
<comment type="catalytic activity">
    <reaction evidence="23">
        <text>(5S)-hydroperoxy-(6E,8Z,11Z,14Z)-eicosatetraenoate + 2 glutathione = (5S)-hydroxy-(6E,8Z,11Z,14Z)-eicosatetraenoate + glutathione disulfide + H2O</text>
        <dbReference type="Rhea" id="RHEA:48620"/>
        <dbReference type="ChEBI" id="CHEBI:15377"/>
        <dbReference type="ChEBI" id="CHEBI:57450"/>
        <dbReference type="ChEBI" id="CHEBI:57925"/>
        <dbReference type="ChEBI" id="CHEBI:58297"/>
        <dbReference type="ChEBI" id="CHEBI:90632"/>
    </reaction>
</comment>
<comment type="function">
    <text evidence="28">Terminal enzyme of the cyclooxygenase (COX)-2-mediated prostaglandin E2 (PGE2) biosynthetic pathway. Catalyzes the glutathione-dependent oxidoreduction of prostaglandin endoperoxide H2 (PGH2) to prostaglandin E2 (PGE2) in response to inflammatory stimuli. Plays a key role in inflammation response, fever and pain. Also catalyzes the oxidoreduction of endocannabinoids into prostaglandin glycerol esters and PGG2 into 15-hydroperoxy-PGE2. In addition, displays low glutathione transferase and glutathione-dependent peroxidase activities, toward 1-chloro-2,4-dinitrobenzene and 5-hydroperoxyicosatetraenoic acid (5-HPETE), respectively.</text>
</comment>
<evidence type="ECO:0000256" key="10">
    <source>
        <dbReference type="ARBA" id="ARBA00022585"/>
    </source>
</evidence>
<evidence type="ECO:0000313" key="31">
    <source>
        <dbReference type="Proteomes" id="UP001139031"/>
    </source>
</evidence>
<feature type="transmembrane region" description="Helical" evidence="29">
    <location>
        <begin position="74"/>
        <end position="103"/>
    </location>
</feature>
<reference evidence="30" key="1">
    <citation type="submission" date="2021-08" db="EMBL/GenBank/DDBJ databases">
        <authorList>
            <person name="Stevens D.C."/>
        </authorList>
    </citation>
    <scope>NUCLEOTIDE SEQUENCE</scope>
    <source>
        <strain evidence="30">DSM 53165</strain>
    </source>
</reference>
<dbReference type="SUPFAM" id="SSF161084">
    <property type="entry name" value="MAPEG domain-like"/>
    <property type="match status" value="1"/>
</dbReference>
<evidence type="ECO:0000256" key="6">
    <source>
        <dbReference type="ARBA" id="ARBA00012452"/>
    </source>
</evidence>
<evidence type="ECO:0000256" key="23">
    <source>
        <dbReference type="ARBA" id="ARBA00036848"/>
    </source>
</evidence>
<evidence type="ECO:0000256" key="26">
    <source>
        <dbReference type="ARBA" id="ARBA00042011"/>
    </source>
</evidence>
<gene>
    <name evidence="30" type="ORF">K7C98_06630</name>
</gene>
<keyword evidence="13" id="KW-0276">Fatty acid metabolism</keyword>
<comment type="catalytic activity">
    <reaction evidence="21">
        <text>prostaglandin G2 = (15S)-15-hydroperoxy-prostaglandin E2</text>
        <dbReference type="Rhea" id="RHEA:64364"/>
        <dbReference type="ChEBI" id="CHEBI:82629"/>
        <dbReference type="ChEBI" id="CHEBI:152564"/>
    </reaction>
    <physiologicalReaction direction="left-to-right" evidence="21">
        <dbReference type="Rhea" id="RHEA:64365"/>
    </physiologicalReaction>
</comment>
<accession>A0ABS7TL47</accession>
<evidence type="ECO:0000256" key="14">
    <source>
        <dbReference type="ARBA" id="ARBA00022989"/>
    </source>
</evidence>
<evidence type="ECO:0000256" key="13">
    <source>
        <dbReference type="ARBA" id="ARBA00022832"/>
    </source>
</evidence>
<evidence type="ECO:0000256" key="12">
    <source>
        <dbReference type="ARBA" id="ARBA00022692"/>
    </source>
</evidence>
<evidence type="ECO:0000256" key="29">
    <source>
        <dbReference type="SAM" id="Phobius"/>
    </source>
</evidence>
<evidence type="ECO:0000313" key="30">
    <source>
        <dbReference type="EMBL" id="MBZ5708926.1"/>
    </source>
</evidence>
<feature type="transmembrane region" description="Helical" evidence="29">
    <location>
        <begin position="6"/>
        <end position="26"/>
    </location>
</feature>
<evidence type="ECO:0000256" key="24">
    <source>
        <dbReference type="ARBA" id="ARBA00039926"/>
    </source>
</evidence>
<evidence type="ECO:0000256" key="9">
    <source>
        <dbReference type="ARBA" id="ARBA00022516"/>
    </source>
</evidence>
<dbReference type="Pfam" id="PF01124">
    <property type="entry name" value="MAPEG"/>
    <property type="match status" value="1"/>
</dbReference>
<evidence type="ECO:0000256" key="2">
    <source>
        <dbReference type="ARBA" id="ARBA00004141"/>
    </source>
</evidence>
<keyword evidence="19" id="KW-0413">Isomerase</keyword>
<name>A0ABS7TL47_9BACT</name>
<dbReference type="EC" id="5.3.99.3" evidence="5"/>
<keyword evidence="31" id="KW-1185">Reference proteome</keyword>
<evidence type="ECO:0000256" key="5">
    <source>
        <dbReference type="ARBA" id="ARBA00012203"/>
    </source>
</evidence>
<dbReference type="PANTHER" id="PTHR10689">
    <property type="entry name" value="MICROSOMAL GLUTATHIONE S-TRANSFERASE 1"/>
    <property type="match status" value="1"/>
</dbReference>
<comment type="pathway">
    <text evidence="4">Lipid metabolism; prostaglandin biosynthesis.</text>
</comment>
<comment type="catalytic activity">
    <reaction evidence="22">
        <text>2-glyceryl-prostaglandin H2 = 2-glyceryl-prostaglandin E2</text>
        <dbReference type="Rhea" id="RHEA:53324"/>
        <dbReference type="ChEBI" id="CHEBI:85166"/>
        <dbReference type="ChEBI" id="CHEBI:137172"/>
    </reaction>
    <physiologicalReaction direction="left-to-right" evidence="22">
        <dbReference type="Rhea" id="RHEA:53325"/>
    </physiologicalReaction>
</comment>
<dbReference type="EMBL" id="JAIRAU010000002">
    <property type="protein sequence ID" value="MBZ5708926.1"/>
    <property type="molecule type" value="Genomic_DNA"/>
</dbReference>
<feature type="transmembrane region" description="Helical" evidence="29">
    <location>
        <begin position="123"/>
        <end position="147"/>
    </location>
</feature>
<keyword evidence="8" id="KW-0644">Prostaglandin metabolism</keyword>
<evidence type="ECO:0000256" key="19">
    <source>
        <dbReference type="ARBA" id="ARBA00023235"/>
    </source>
</evidence>
<evidence type="ECO:0000256" key="3">
    <source>
        <dbReference type="ARBA" id="ARBA00004556"/>
    </source>
</evidence>
<dbReference type="InterPro" id="IPR023352">
    <property type="entry name" value="MAPEG-like_dom_sf"/>
</dbReference>
<keyword evidence="10" id="KW-0643">Prostaglandin biosynthesis</keyword>